<dbReference type="AlphaFoldDB" id="A0A1V9FMQ1"/>
<evidence type="ECO:0000313" key="2">
    <source>
        <dbReference type="EMBL" id="OQP59536.1"/>
    </source>
</evidence>
<keyword evidence="3" id="KW-1185">Reference proteome</keyword>
<dbReference type="EMBL" id="LVYD01000077">
    <property type="protein sequence ID" value="OQP59536.1"/>
    <property type="molecule type" value="Genomic_DNA"/>
</dbReference>
<protein>
    <submittedName>
        <fullName evidence="2">Uncharacterized protein</fullName>
    </submittedName>
</protein>
<sequence>MGILAILCACGSQQQHDTQIAHTEQVSTDSASHKTPAATDTAQVSNEPVRGISDYDKLKLLAGKNVFSTLHSKLVATLPDSLKEVFKNSPDLDLLTSSKGNLFLNDKEDYAFVVYNKKKAGIELMVYDALANKFSALYSDIKVENELPSHGCGSAIDTLTKDIEYKIGEQSDDMVKEPAKYLETPAIKIADISKDKDILIKDGCMSKRTTKADCKNALCIATSSVYNNWTCIRYDKAKNSFVVFFSQVFAD</sequence>
<reference evidence="2 3" key="1">
    <citation type="submission" date="2016-03" db="EMBL/GenBank/DDBJ databases">
        <title>Niastella vici sp. nov., isolated from farmland soil.</title>
        <authorList>
            <person name="Chen L."/>
            <person name="Wang D."/>
            <person name="Yang S."/>
            <person name="Wang G."/>
        </authorList>
    </citation>
    <scope>NUCLEOTIDE SEQUENCE [LARGE SCALE GENOMIC DNA]</scope>
    <source>
        <strain evidence="2 3">DJ57</strain>
    </source>
</reference>
<feature type="compositionally biased region" description="Polar residues" evidence="1">
    <location>
        <begin position="21"/>
        <end position="30"/>
    </location>
</feature>
<evidence type="ECO:0000256" key="1">
    <source>
        <dbReference type="SAM" id="MobiDB-lite"/>
    </source>
</evidence>
<dbReference type="Proteomes" id="UP000192796">
    <property type="component" value="Unassembled WGS sequence"/>
</dbReference>
<accession>A0A1V9FMQ1</accession>
<name>A0A1V9FMQ1_9BACT</name>
<evidence type="ECO:0000313" key="3">
    <source>
        <dbReference type="Proteomes" id="UP000192796"/>
    </source>
</evidence>
<organism evidence="2 3">
    <name type="scientific">Niastella vici</name>
    <dbReference type="NCBI Taxonomy" id="1703345"/>
    <lineage>
        <taxon>Bacteria</taxon>
        <taxon>Pseudomonadati</taxon>
        <taxon>Bacteroidota</taxon>
        <taxon>Chitinophagia</taxon>
        <taxon>Chitinophagales</taxon>
        <taxon>Chitinophagaceae</taxon>
        <taxon>Niastella</taxon>
    </lineage>
</organism>
<comment type="caution">
    <text evidence="2">The sequence shown here is derived from an EMBL/GenBank/DDBJ whole genome shotgun (WGS) entry which is preliminary data.</text>
</comment>
<feature type="region of interest" description="Disordered" evidence="1">
    <location>
        <begin position="21"/>
        <end position="44"/>
    </location>
</feature>
<gene>
    <name evidence="2" type="ORF">A3860_37100</name>
</gene>
<proteinExistence type="predicted"/>
<dbReference type="STRING" id="1703345.A3860_37100"/>